<feature type="binding site" evidence="9">
    <location>
        <position position="166"/>
    </location>
    <ligand>
        <name>2-[(2R,5Z)-2-carboxy-4-methylthiazol-5(2H)-ylidene]ethyl phosphate</name>
        <dbReference type="ChEBI" id="CHEBI:62899"/>
    </ligand>
</feature>
<dbReference type="GO" id="GO:0000287">
    <property type="term" value="F:magnesium ion binding"/>
    <property type="evidence" value="ECO:0007669"/>
    <property type="project" value="UniProtKB-UniRule"/>
</dbReference>
<dbReference type="GO" id="GO:0004789">
    <property type="term" value="F:thiamine-phosphate diphosphorylase activity"/>
    <property type="evidence" value="ECO:0007669"/>
    <property type="project" value="UniProtKB-UniRule"/>
</dbReference>
<dbReference type="UniPathway" id="UPA00060">
    <property type="reaction ID" value="UER00141"/>
</dbReference>
<feature type="domain" description="Thiamine phosphate synthase/TenI" evidence="12">
    <location>
        <begin position="8"/>
        <end position="189"/>
    </location>
</feature>
<feature type="binding site" evidence="9">
    <location>
        <begin position="186"/>
        <end position="187"/>
    </location>
    <ligand>
        <name>2-[(2R,5Z)-2-carboxy-4-methylthiazol-5(2H)-ylidene]ethyl phosphate</name>
        <dbReference type="ChEBI" id="CHEBI:62899"/>
    </ligand>
</feature>
<evidence type="ECO:0000313" key="14">
    <source>
        <dbReference type="Proteomes" id="UP000254266"/>
    </source>
</evidence>
<dbReference type="SUPFAM" id="SSF51391">
    <property type="entry name" value="Thiamin phosphate synthase"/>
    <property type="match status" value="1"/>
</dbReference>
<feature type="binding site" evidence="9">
    <location>
        <position position="71"/>
    </location>
    <ligand>
        <name>Mg(2+)</name>
        <dbReference type="ChEBI" id="CHEBI:18420"/>
    </ligand>
</feature>
<evidence type="ECO:0000256" key="6">
    <source>
        <dbReference type="ARBA" id="ARBA00047334"/>
    </source>
</evidence>
<comment type="function">
    <text evidence="9">Condenses 4-methyl-5-(beta-hydroxyethyl)thiazole monophosphate (THZ-P) and 2-methyl-4-amino-5-hydroxymethyl pyrimidine pyrophosphate (HMP-PP) to form thiamine monophosphate (TMP).</text>
</comment>
<evidence type="ECO:0000256" key="3">
    <source>
        <dbReference type="ARBA" id="ARBA00022723"/>
    </source>
</evidence>
<evidence type="ECO:0000256" key="1">
    <source>
        <dbReference type="ARBA" id="ARBA00005165"/>
    </source>
</evidence>
<proteinExistence type="inferred from homology"/>
<keyword evidence="14" id="KW-1185">Reference proteome</keyword>
<dbReference type="Proteomes" id="UP000254266">
    <property type="component" value="Unassembled WGS sequence"/>
</dbReference>
<dbReference type="InterPro" id="IPR022998">
    <property type="entry name" value="ThiamineP_synth_TenI"/>
</dbReference>
<feature type="binding site" evidence="9">
    <location>
        <position position="139"/>
    </location>
    <ligand>
        <name>4-amino-2-methyl-5-(diphosphooxymethyl)pyrimidine</name>
        <dbReference type="ChEBI" id="CHEBI:57841"/>
    </ligand>
</feature>
<gene>
    <name evidence="9" type="primary">thiE</name>
    <name evidence="13" type="ORF">DIZ80_16350</name>
</gene>
<feature type="binding site" evidence="9">
    <location>
        <position position="90"/>
    </location>
    <ligand>
        <name>Mg(2+)</name>
        <dbReference type="ChEBI" id="CHEBI:18420"/>
    </ligand>
</feature>
<organism evidence="13 14">
    <name type="scientific">endosymbiont of Galathealinum brachiosum</name>
    <dbReference type="NCBI Taxonomy" id="2200906"/>
    <lineage>
        <taxon>Bacteria</taxon>
        <taxon>Pseudomonadati</taxon>
        <taxon>Pseudomonadota</taxon>
        <taxon>Gammaproteobacteria</taxon>
        <taxon>sulfur-oxidizing symbionts</taxon>
    </lineage>
</organism>
<feature type="binding site" evidence="9">
    <location>
        <begin position="38"/>
        <end position="42"/>
    </location>
    <ligand>
        <name>4-amino-2-methyl-5-(diphosphooxymethyl)pyrimidine</name>
        <dbReference type="ChEBI" id="CHEBI:57841"/>
    </ligand>
</feature>
<comment type="caution">
    <text evidence="13">The sequence shown here is derived from an EMBL/GenBank/DDBJ whole genome shotgun (WGS) entry which is preliminary data.</text>
</comment>
<evidence type="ECO:0000256" key="2">
    <source>
        <dbReference type="ARBA" id="ARBA00022679"/>
    </source>
</evidence>
<comment type="cofactor">
    <cofactor evidence="9">
        <name>Mg(2+)</name>
        <dbReference type="ChEBI" id="CHEBI:18420"/>
    </cofactor>
    <text evidence="9">Binds 1 Mg(2+) ion per subunit.</text>
</comment>
<feature type="binding site" evidence="9">
    <location>
        <position position="109"/>
    </location>
    <ligand>
        <name>4-amino-2-methyl-5-(diphosphooxymethyl)pyrimidine</name>
        <dbReference type="ChEBI" id="CHEBI:57841"/>
    </ligand>
</feature>
<comment type="catalytic activity">
    <reaction evidence="8 9 10">
        <text>2-[(2R,5Z)-2-carboxy-4-methylthiazol-5(2H)-ylidene]ethyl phosphate + 4-amino-2-methyl-5-(diphosphooxymethyl)pyrimidine + 2 H(+) = thiamine phosphate + CO2 + diphosphate</text>
        <dbReference type="Rhea" id="RHEA:47844"/>
        <dbReference type="ChEBI" id="CHEBI:15378"/>
        <dbReference type="ChEBI" id="CHEBI:16526"/>
        <dbReference type="ChEBI" id="CHEBI:33019"/>
        <dbReference type="ChEBI" id="CHEBI:37575"/>
        <dbReference type="ChEBI" id="CHEBI:57841"/>
        <dbReference type="ChEBI" id="CHEBI:62899"/>
        <dbReference type="EC" id="2.5.1.3"/>
    </reaction>
</comment>
<evidence type="ECO:0000313" key="13">
    <source>
        <dbReference type="EMBL" id="RDH81640.1"/>
    </source>
</evidence>
<evidence type="ECO:0000259" key="12">
    <source>
        <dbReference type="Pfam" id="PF02581"/>
    </source>
</evidence>
<evidence type="ECO:0000256" key="5">
    <source>
        <dbReference type="ARBA" id="ARBA00022977"/>
    </source>
</evidence>
<keyword evidence="3 9" id="KW-0479">Metal-binding</keyword>
<dbReference type="PANTHER" id="PTHR20857">
    <property type="entry name" value="THIAMINE-PHOSPHATE PYROPHOSPHORYLASE"/>
    <property type="match status" value="1"/>
</dbReference>
<dbReference type="GO" id="GO:0009229">
    <property type="term" value="P:thiamine diphosphate biosynthetic process"/>
    <property type="evidence" value="ECO:0007669"/>
    <property type="project" value="UniProtKB-UniRule"/>
</dbReference>
<keyword evidence="2 9" id="KW-0808">Transferase</keyword>
<reference evidence="13 14" key="1">
    <citation type="journal article" date="2018" name="ISME J.">
        <title>Endosymbiont genomes yield clues of tubeworm success.</title>
        <authorList>
            <person name="Li Y."/>
            <person name="Liles M.R."/>
            <person name="Halanych K.M."/>
        </authorList>
    </citation>
    <scope>NUCLEOTIDE SEQUENCE [LARGE SCALE GENOMIC DNA]</scope>
    <source>
        <strain evidence="13">A1464</strain>
    </source>
</reference>
<evidence type="ECO:0000256" key="9">
    <source>
        <dbReference type="HAMAP-Rule" id="MF_00097"/>
    </source>
</evidence>
<dbReference type="InterPro" id="IPR036206">
    <property type="entry name" value="ThiamineP_synth_sf"/>
</dbReference>
<dbReference type="PANTHER" id="PTHR20857:SF15">
    <property type="entry name" value="THIAMINE-PHOSPHATE SYNTHASE"/>
    <property type="match status" value="1"/>
</dbReference>
<comment type="similarity">
    <text evidence="9 10">Belongs to the thiamine-phosphate synthase family.</text>
</comment>
<evidence type="ECO:0000256" key="4">
    <source>
        <dbReference type="ARBA" id="ARBA00022842"/>
    </source>
</evidence>
<dbReference type="InterPro" id="IPR013785">
    <property type="entry name" value="Aldolase_TIM"/>
</dbReference>
<dbReference type="Gene3D" id="3.20.20.70">
    <property type="entry name" value="Aldolase class I"/>
    <property type="match status" value="1"/>
</dbReference>
<dbReference type="GO" id="GO:0009228">
    <property type="term" value="P:thiamine biosynthetic process"/>
    <property type="evidence" value="ECO:0007669"/>
    <property type="project" value="UniProtKB-KW"/>
</dbReference>
<comment type="caution">
    <text evidence="9">Lacks conserved residue(s) required for the propagation of feature annotation.</text>
</comment>
<name>A0A370DAM8_9GAMM</name>
<evidence type="ECO:0000256" key="10">
    <source>
        <dbReference type="RuleBase" id="RU003826"/>
    </source>
</evidence>
<sequence>MTKKLSGLYAITNETLMPENLFLSMAEAALTSGVSVLQYRDKSTNQKKRQYQASQLKLLCDQHSVTFIINDDINLAMQVDADGVHIGKNDQSIYETKNQLGKDKIIGVSCYNQMSLATDAIENGADYIAFGSFFGSSIKPEAPQANRELITTIKNQYSTPVCCIGGITTENHKPLLDAGTDMLAIISDIFSHTDNAYISHQCTQFKNAFDSRKTG</sequence>
<dbReference type="AlphaFoldDB" id="A0A370DAM8"/>
<comment type="catalytic activity">
    <reaction evidence="6 9 10">
        <text>4-methyl-5-(2-phosphooxyethyl)-thiazole + 4-amino-2-methyl-5-(diphosphooxymethyl)pyrimidine + H(+) = thiamine phosphate + diphosphate</text>
        <dbReference type="Rhea" id="RHEA:22328"/>
        <dbReference type="ChEBI" id="CHEBI:15378"/>
        <dbReference type="ChEBI" id="CHEBI:33019"/>
        <dbReference type="ChEBI" id="CHEBI:37575"/>
        <dbReference type="ChEBI" id="CHEBI:57841"/>
        <dbReference type="ChEBI" id="CHEBI:58296"/>
        <dbReference type="EC" id="2.5.1.3"/>
    </reaction>
</comment>
<evidence type="ECO:0000256" key="7">
    <source>
        <dbReference type="ARBA" id="ARBA00047851"/>
    </source>
</evidence>
<comment type="pathway">
    <text evidence="1 9 11">Cofactor biosynthesis; thiamine diphosphate biosynthesis; thiamine phosphate from 4-amino-2-methyl-5-diphosphomethylpyrimidine and 4-methyl-5-(2-phosphoethyl)-thiazole: step 1/1.</text>
</comment>
<dbReference type="InterPro" id="IPR034291">
    <property type="entry name" value="TMP_synthase"/>
</dbReference>
<dbReference type="CDD" id="cd00564">
    <property type="entry name" value="TMP_TenI"/>
    <property type="match status" value="1"/>
</dbReference>
<keyword evidence="4 9" id="KW-0460">Magnesium</keyword>
<dbReference type="EC" id="2.5.1.3" evidence="9"/>
<accession>A0A370DAM8</accession>
<dbReference type="GO" id="GO:0005737">
    <property type="term" value="C:cytoplasm"/>
    <property type="evidence" value="ECO:0007669"/>
    <property type="project" value="TreeGrafter"/>
</dbReference>
<dbReference type="NCBIfam" id="TIGR00693">
    <property type="entry name" value="thiE"/>
    <property type="match status" value="1"/>
</dbReference>
<dbReference type="EMBL" id="QFXC01000013">
    <property type="protein sequence ID" value="RDH81640.1"/>
    <property type="molecule type" value="Genomic_DNA"/>
</dbReference>
<feature type="binding site" evidence="9">
    <location>
        <position position="70"/>
    </location>
    <ligand>
        <name>4-amino-2-methyl-5-(diphosphooxymethyl)pyrimidine</name>
        <dbReference type="ChEBI" id="CHEBI:57841"/>
    </ligand>
</feature>
<protein>
    <recommendedName>
        <fullName evidence="9">Thiamine-phosphate synthase</fullName>
        <shortName evidence="9">TP synthase</shortName>
        <shortName evidence="9">TPS</shortName>
        <ecNumber evidence="9">2.5.1.3</ecNumber>
    </recommendedName>
    <alternativeName>
        <fullName evidence="9">Thiamine-phosphate pyrophosphorylase</fullName>
        <shortName evidence="9">TMP pyrophosphorylase</shortName>
        <shortName evidence="9">TMP-PPase</shortName>
    </alternativeName>
</protein>
<keyword evidence="5 9" id="KW-0784">Thiamine biosynthesis</keyword>
<evidence type="ECO:0000256" key="11">
    <source>
        <dbReference type="RuleBase" id="RU004253"/>
    </source>
</evidence>
<comment type="catalytic activity">
    <reaction evidence="7 9 10">
        <text>2-(2-carboxy-4-methylthiazol-5-yl)ethyl phosphate + 4-amino-2-methyl-5-(diphosphooxymethyl)pyrimidine + 2 H(+) = thiamine phosphate + CO2 + diphosphate</text>
        <dbReference type="Rhea" id="RHEA:47848"/>
        <dbReference type="ChEBI" id="CHEBI:15378"/>
        <dbReference type="ChEBI" id="CHEBI:16526"/>
        <dbReference type="ChEBI" id="CHEBI:33019"/>
        <dbReference type="ChEBI" id="CHEBI:37575"/>
        <dbReference type="ChEBI" id="CHEBI:57841"/>
        <dbReference type="ChEBI" id="CHEBI:62890"/>
        <dbReference type="EC" id="2.5.1.3"/>
    </reaction>
</comment>
<dbReference type="HAMAP" id="MF_00097">
    <property type="entry name" value="TMP_synthase"/>
    <property type="match status" value="1"/>
</dbReference>
<evidence type="ECO:0000256" key="8">
    <source>
        <dbReference type="ARBA" id="ARBA00047883"/>
    </source>
</evidence>
<dbReference type="Pfam" id="PF02581">
    <property type="entry name" value="TMP-TENI"/>
    <property type="match status" value="1"/>
</dbReference>